<evidence type="ECO:0000313" key="1">
    <source>
        <dbReference type="EMBL" id="SFI01442.1"/>
    </source>
</evidence>
<dbReference type="AlphaFoldDB" id="A0A1I3ER65"/>
<gene>
    <name evidence="1" type="ORF">SAMN04487959_114124</name>
</gene>
<proteinExistence type="predicted"/>
<dbReference type="RefSeq" id="WP_092848901.1">
    <property type="nucleotide sequence ID" value="NZ_FOPY01000014.1"/>
</dbReference>
<dbReference type="Proteomes" id="UP000199040">
    <property type="component" value="Unassembled WGS sequence"/>
</dbReference>
<reference evidence="1 2" key="1">
    <citation type="submission" date="2016-10" db="EMBL/GenBank/DDBJ databases">
        <authorList>
            <person name="de Groot N.N."/>
        </authorList>
    </citation>
    <scope>NUCLEOTIDE SEQUENCE [LARGE SCALE GENOMIC DNA]</scope>
    <source>
        <strain evidence="1 2">CGMCC 1.6848</strain>
    </source>
</reference>
<accession>A0A1I3ER65</accession>
<dbReference type="STRING" id="442341.SAMN04487959_114124"/>
<keyword evidence="2" id="KW-1185">Reference proteome</keyword>
<dbReference type="EMBL" id="FOPY01000014">
    <property type="protein sequence ID" value="SFI01442.1"/>
    <property type="molecule type" value="Genomic_DNA"/>
</dbReference>
<evidence type="ECO:0000313" key="2">
    <source>
        <dbReference type="Proteomes" id="UP000199040"/>
    </source>
</evidence>
<organism evidence="1 2">
    <name type="scientific">Modicisalibacter xianhensis</name>
    <dbReference type="NCBI Taxonomy" id="442341"/>
    <lineage>
        <taxon>Bacteria</taxon>
        <taxon>Pseudomonadati</taxon>
        <taxon>Pseudomonadota</taxon>
        <taxon>Gammaproteobacteria</taxon>
        <taxon>Oceanospirillales</taxon>
        <taxon>Halomonadaceae</taxon>
        <taxon>Modicisalibacter</taxon>
    </lineage>
</organism>
<protein>
    <submittedName>
        <fullName evidence="1">Uncharacterized protein</fullName>
    </submittedName>
</protein>
<name>A0A1I3ER65_9GAMM</name>
<sequence length="153" mass="17139">MTQGNEHWLASLGRVLIGRDRQSAEAVQVDPSDPAITKMTINLALDLLNEERSHERFSPRDRVTWKWGMKNKGVPLARQTAVVLQVRKDPIIDSTQTPSSTYYGEPLDVLIGVYTHEGIFRELWVDGRRLCLLTDQRLNGPNGASMAGKVKNG</sequence>